<dbReference type="RefSeq" id="WP_015006637.1">
    <property type="nucleotide sequence ID" value="NC_021917.1"/>
</dbReference>
<evidence type="ECO:0000256" key="6">
    <source>
        <dbReference type="SAM" id="Coils"/>
    </source>
</evidence>
<dbReference type="Pfam" id="PF03755">
    <property type="entry name" value="YicC-like_N"/>
    <property type="match status" value="1"/>
</dbReference>
<organism evidence="9 10">
    <name type="scientific">Cycloclasticus zancles 78-ME</name>
    <dbReference type="NCBI Taxonomy" id="1198232"/>
    <lineage>
        <taxon>Bacteria</taxon>
        <taxon>Pseudomonadati</taxon>
        <taxon>Pseudomonadota</taxon>
        <taxon>Gammaproteobacteria</taxon>
        <taxon>Thiotrichales</taxon>
        <taxon>Piscirickettsiaceae</taxon>
        <taxon>Cycloclasticus</taxon>
    </lineage>
</organism>
<dbReference type="InterPro" id="IPR013527">
    <property type="entry name" value="YicC-like_N"/>
</dbReference>
<evidence type="ECO:0000259" key="8">
    <source>
        <dbReference type="Pfam" id="PF08340"/>
    </source>
</evidence>
<keyword evidence="4" id="KW-0378">Hydrolase</keyword>
<dbReference type="KEGG" id="cza:CYCME_0620"/>
<keyword evidence="2" id="KW-0540">Nuclease</keyword>
<sequence length="288" mass="33662">MIRSMTAFASSECEVEGYTLIWEIRSVNHRYLDVSPRLPEIFRTIEPLVREAVGKRLKRGKVDCNLVYRKQKQGEESIEINQARLKQLLTATSKIETNMEQFQKLSALDILRWPGVQAEVREDLEPVHDGAMLLLNQALEQLIDSREREGANILEMVDSRCELIQEQMDIAKTRLPEVQGLLREKLEKKIKDLMDEPEQARLEQELVYFLQKMDVEEELDRLESHVKEVRRILHQEEPVGRRLDFLMQELNREANTLGSKSADIQTTNVSVELKVLIEQMREQIQNIE</sequence>
<evidence type="ECO:0000256" key="5">
    <source>
        <dbReference type="ARBA" id="ARBA00035648"/>
    </source>
</evidence>
<keyword evidence="10" id="KW-1185">Reference proteome</keyword>
<dbReference type="PANTHER" id="PTHR30636:SF3">
    <property type="entry name" value="UPF0701 PROTEIN YICC"/>
    <property type="match status" value="1"/>
</dbReference>
<proteinExistence type="inferred from homology"/>
<dbReference type="HOGENOM" id="CLU_076609_0_0_6"/>
<protein>
    <submittedName>
        <fullName evidence="9">Putative stress-induced protein</fullName>
    </submittedName>
</protein>
<dbReference type="GO" id="GO:0004521">
    <property type="term" value="F:RNA endonuclease activity"/>
    <property type="evidence" value="ECO:0007669"/>
    <property type="project" value="InterPro"/>
</dbReference>
<dbReference type="InterPro" id="IPR005229">
    <property type="entry name" value="YicC/YloC-like"/>
</dbReference>
<evidence type="ECO:0000256" key="4">
    <source>
        <dbReference type="ARBA" id="ARBA00022801"/>
    </source>
</evidence>
<dbReference type="PANTHER" id="PTHR30636">
    <property type="entry name" value="UPF0701 PROTEIN YICC"/>
    <property type="match status" value="1"/>
</dbReference>
<keyword evidence="6" id="KW-0175">Coiled coil</keyword>
<evidence type="ECO:0000313" key="9">
    <source>
        <dbReference type="EMBL" id="AGS38961.1"/>
    </source>
</evidence>
<dbReference type="GO" id="GO:0016787">
    <property type="term" value="F:hydrolase activity"/>
    <property type="evidence" value="ECO:0007669"/>
    <property type="project" value="UniProtKB-KW"/>
</dbReference>
<reference evidence="10" key="2">
    <citation type="journal article" date="2016" name="Environ. Microbiol. Rep.">
        <title>Analysis of defence systems and a conjugative IncP-1 plasmid in the marine polyaromatic hydrocarbons-degrading bacterium Cycloclasticus sp. 78-ME.</title>
        <authorList>
            <person name="Yakimov M.M."/>
            <person name="Crisafi F."/>
            <person name="Messina E."/>
            <person name="Smedile F."/>
            <person name="Lopatina A."/>
            <person name="Denaro R."/>
            <person name="Pieper D.H."/>
            <person name="Golyshin P.N."/>
            <person name="Giuliano L."/>
        </authorList>
    </citation>
    <scope>NUCLEOTIDE SEQUENCE [LARGE SCALE GENOMIC DNA]</scope>
    <source>
        <strain evidence="10">78-ME</strain>
    </source>
</reference>
<dbReference type="PATRIC" id="fig|1198232.3.peg.627"/>
<dbReference type="Proteomes" id="UP000015380">
    <property type="component" value="Chromosome"/>
</dbReference>
<gene>
    <name evidence="9" type="ORF">CYCME_0620</name>
</gene>
<feature type="coiled-coil region" evidence="6">
    <location>
        <begin position="183"/>
        <end position="232"/>
    </location>
</feature>
<dbReference type="Pfam" id="PF08340">
    <property type="entry name" value="YicC-like_C"/>
    <property type="match status" value="1"/>
</dbReference>
<keyword evidence="3" id="KW-0255">Endonuclease</keyword>
<name>S5T564_9GAMM</name>
<evidence type="ECO:0000256" key="1">
    <source>
        <dbReference type="ARBA" id="ARBA00001968"/>
    </source>
</evidence>
<evidence type="ECO:0000256" key="2">
    <source>
        <dbReference type="ARBA" id="ARBA00022722"/>
    </source>
</evidence>
<evidence type="ECO:0000256" key="3">
    <source>
        <dbReference type="ARBA" id="ARBA00022759"/>
    </source>
</evidence>
<comment type="similarity">
    <text evidence="5">Belongs to the YicC/YloC family.</text>
</comment>
<comment type="cofactor">
    <cofactor evidence="1">
        <name>a divalent metal cation</name>
        <dbReference type="ChEBI" id="CHEBI:60240"/>
    </cofactor>
</comment>
<feature type="domain" description="Endoribonuclease YicC-like N-terminal" evidence="7">
    <location>
        <begin position="2"/>
        <end position="153"/>
    </location>
</feature>
<evidence type="ECO:0000313" key="10">
    <source>
        <dbReference type="Proteomes" id="UP000015380"/>
    </source>
</evidence>
<dbReference type="eggNOG" id="COG1561">
    <property type="taxonomic scope" value="Bacteria"/>
</dbReference>
<feature type="domain" description="Endoribonuclease YicC-like C-terminal" evidence="8">
    <location>
        <begin position="173"/>
        <end position="288"/>
    </location>
</feature>
<accession>S5T564</accession>
<dbReference type="EMBL" id="CP005996">
    <property type="protein sequence ID" value="AGS38961.1"/>
    <property type="molecule type" value="Genomic_DNA"/>
</dbReference>
<dbReference type="NCBIfam" id="TIGR00255">
    <property type="entry name" value="YicC/YloC family endoribonuclease"/>
    <property type="match status" value="1"/>
</dbReference>
<evidence type="ECO:0000259" key="7">
    <source>
        <dbReference type="Pfam" id="PF03755"/>
    </source>
</evidence>
<reference evidence="9 10" key="1">
    <citation type="submission" date="2013-05" db="EMBL/GenBank/DDBJ databases">
        <title>Between feast and famine: a lifestyle of most important marine PAH-degrading bacterium Cycloclasticus sp. 7ME.</title>
        <authorList>
            <person name="Yakimov M.M."/>
            <person name="Messina E."/>
            <person name="Genovese M."/>
            <person name="Denaro R."/>
            <person name="Crisafi F."/>
            <person name="Russo D."/>
            <person name="Cappello S."/>
            <person name="Santisi S."/>
            <person name="Smedile F."/>
            <person name="Golyshina O.V."/>
            <person name="Tran H."/>
            <person name="Pieper D.H."/>
            <person name="Golyshin P.N."/>
            <person name="Giuliano L."/>
        </authorList>
    </citation>
    <scope>NUCLEOTIDE SEQUENCE [LARGE SCALE GENOMIC DNA]</scope>
    <source>
        <strain evidence="9 10">78-ME</strain>
    </source>
</reference>
<dbReference type="AlphaFoldDB" id="S5T564"/>
<dbReference type="InterPro" id="IPR013551">
    <property type="entry name" value="YicC-like_C"/>
</dbReference>